<protein>
    <recommendedName>
        <fullName evidence="4">Transcription factor CBF/NF-Y/archaeal histone domain-containing protein</fullName>
    </recommendedName>
</protein>
<dbReference type="GO" id="GO:0046982">
    <property type="term" value="F:protein heterodimerization activity"/>
    <property type="evidence" value="ECO:0007669"/>
    <property type="project" value="InterPro"/>
</dbReference>
<evidence type="ECO:0000313" key="6">
    <source>
        <dbReference type="Proteomes" id="UP000308199"/>
    </source>
</evidence>
<proteinExistence type="predicted"/>
<feature type="compositionally biased region" description="Basic residues" evidence="3">
    <location>
        <begin position="168"/>
        <end position="181"/>
    </location>
</feature>
<sequence length="249" mass="27034">MKNKNKQTKFPVARIKKIMQKDEEVGKVAQATPVVISKALELFLGMLVDETTSVTLERNSKRVEAYHLYVPSAVSKKKNYTHTLSLSPPRLSIFPIFFKTLPRTPLPPYQPTSKHAVERTDMLDFLKEIVAGVPDPSAGGTIDIEAEKEARKRRAQLPPSAPLTRQKLTQRKKGAVKRGAKSKSEAGAGAEEEGGAGGSKRGWNAEGDAGDEGEDEGELEGEGEGEEGEGEGAGDDGGNEAYSDREQWD</sequence>
<dbReference type="Pfam" id="PF00808">
    <property type="entry name" value="CBFD_NFYB_HMF"/>
    <property type="match status" value="1"/>
</dbReference>
<comment type="caution">
    <text evidence="5">The sequence shown here is derived from an EMBL/GenBank/DDBJ whole genome shotgun (WGS) entry which is preliminary data.</text>
</comment>
<dbReference type="InterPro" id="IPR003958">
    <property type="entry name" value="CBFA_NFYB_domain"/>
</dbReference>
<dbReference type="SUPFAM" id="SSF47113">
    <property type="entry name" value="Histone-fold"/>
    <property type="match status" value="1"/>
</dbReference>
<evidence type="ECO:0000256" key="1">
    <source>
        <dbReference type="ARBA" id="ARBA00004123"/>
    </source>
</evidence>
<comment type="subcellular location">
    <subcellularLocation>
        <location evidence="1">Nucleus</location>
    </subcellularLocation>
</comment>
<dbReference type="PANTHER" id="PTHR10252:SF5">
    <property type="entry name" value="DR1-ASSOCIATED COREPRESSOR"/>
    <property type="match status" value="1"/>
</dbReference>
<keyword evidence="2" id="KW-0539">Nucleus</keyword>
<evidence type="ECO:0000313" key="5">
    <source>
        <dbReference type="EMBL" id="THH08287.1"/>
    </source>
</evidence>
<dbReference type="OrthoDB" id="653904at2759"/>
<feature type="compositionally biased region" description="Acidic residues" evidence="3">
    <location>
        <begin position="208"/>
        <end position="238"/>
    </location>
</feature>
<dbReference type="GO" id="GO:0017054">
    <property type="term" value="C:negative cofactor 2 complex"/>
    <property type="evidence" value="ECO:0007669"/>
    <property type="project" value="TreeGrafter"/>
</dbReference>
<dbReference type="Proteomes" id="UP000308199">
    <property type="component" value="Unassembled WGS sequence"/>
</dbReference>
<dbReference type="CDD" id="cd22906">
    <property type="entry name" value="HFD_DRAP1"/>
    <property type="match status" value="1"/>
</dbReference>
<organism evidence="5 6">
    <name type="scientific">Phellinidium pouzarii</name>
    <dbReference type="NCBI Taxonomy" id="167371"/>
    <lineage>
        <taxon>Eukaryota</taxon>
        <taxon>Fungi</taxon>
        <taxon>Dikarya</taxon>
        <taxon>Basidiomycota</taxon>
        <taxon>Agaricomycotina</taxon>
        <taxon>Agaricomycetes</taxon>
        <taxon>Hymenochaetales</taxon>
        <taxon>Hymenochaetaceae</taxon>
        <taxon>Phellinidium</taxon>
    </lineage>
</organism>
<dbReference type="GO" id="GO:0016251">
    <property type="term" value="F:RNA polymerase II general transcription initiation factor activity"/>
    <property type="evidence" value="ECO:0007669"/>
    <property type="project" value="TreeGrafter"/>
</dbReference>
<accession>A0A4S4L9X5</accession>
<dbReference type="AlphaFoldDB" id="A0A4S4L9X5"/>
<feature type="region of interest" description="Disordered" evidence="3">
    <location>
        <begin position="149"/>
        <end position="249"/>
    </location>
</feature>
<evidence type="ECO:0000256" key="2">
    <source>
        <dbReference type="ARBA" id="ARBA00023242"/>
    </source>
</evidence>
<gene>
    <name evidence="5" type="ORF">EW145_g2819</name>
</gene>
<dbReference type="GO" id="GO:0001046">
    <property type="term" value="F:core promoter sequence-specific DNA binding"/>
    <property type="evidence" value="ECO:0007669"/>
    <property type="project" value="TreeGrafter"/>
</dbReference>
<keyword evidence="6" id="KW-1185">Reference proteome</keyword>
<name>A0A4S4L9X5_9AGAM</name>
<dbReference type="Gene3D" id="1.10.20.10">
    <property type="entry name" value="Histone, subunit A"/>
    <property type="match status" value="1"/>
</dbReference>
<evidence type="ECO:0000256" key="3">
    <source>
        <dbReference type="SAM" id="MobiDB-lite"/>
    </source>
</evidence>
<dbReference type="PANTHER" id="PTHR10252">
    <property type="entry name" value="HISTONE-LIKE TRANSCRIPTION FACTOR CCAAT-RELATED"/>
    <property type="match status" value="1"/>
</dbReference>
<feature type="domain" description="Transcription factor CBF/NF-Y/archaeal histone" evidence="4">
    <location>
        <begin position="9"/>
        <end position="68"/>
    </location>
</feature>
<evidence type="ECO:0000259" key="4">
    <source>
        <dbReference type="Pfam" id="PF00808"/>
    </source>
</evidence>
<dbReference type="InterPro" id="IPR050568">
    <property type="entry name" value="Transcr_DNA_Rep_Reg"/>
</dbReference>
<dbReference type="InterPro" id="IPR009072">
    <property type="entry name" value="Histone-fold"/>
</dbReference>
<dbReference type="EMBL" id="SGPK01000106">
    <property type="protein sequence ID" value="THH08287.1"/>
    <property type="molecule type" value="Genomic_DNA"/>
</dbReference>
<reference evidence="5 6" key="1">
    <citation type="submission" date="2019-02" db="EMBL/GenBank/DDBJ databases">
        <title>Genome sequencing of the rare red list fungi Phellinidium pouzarii.</title>
        <authorList>
            <person name="Buettner E."/>
            <person name="Kellner H."/>
        </authorList>
    </citation>
    <scope>NUCLEOTIDE SEQUENCE [LARGE SCALE GENOMIC DNA]</scope>
    <source>
        <strain evidence="5 6">DSM 108285</strain>
    </source>
</reference>